<name>K3Z2B0_SETIT</name>
<proteinExistence type="predicted"/>
<reference evidence="2" key="1">
    <citation type="journal article" date="2012" name="Nat. Biotechnol.">
        <title>Reference genome sequence of the model plant Setaria.</title>
        <authorList>
            <person name="Bennetzen J.L."/>
            <person name="Schmutz J."/>
            <person name="Wang H."/>
            <person name="Percifield R."/>
            <person name="Hawkins J."/>
            <person name="Pontaroli A.C."/>
            <person name="Estep M."/>
            <person name="Feng L."/>
            <person name="Vaughn J.N."/>
            <person name="Grimwood J."/>
            <person name="Jenkins J."/>
            <person name="Barry K."/>
            <person name="Lindquist E."/>
            <person name="Hellsten U."/>
            <person name="Deshpande S."/>
            <person name="Wang X."/>
            <person name="Wu X."/>
            <person name="Mitros T."/>
            <person name="Triplett J."/>
            <person name="Yang X."/>
            <person name="Ye C.Y."/>
            <person name="Mauro-Herrera M."/>
            <person name="Wang L."/>
            <person name="Li P."/>
            <person name="Sharma M."/>
            <person name="Sharma R."/>
            <person name="Ronald P.C."/>
            <person name="Panaud O."/>
            <person name="Kellogg E.A."/>
            <person name="Brutnell T.P."/>
            <person name="Doust A.N."/>
            <person name="Tuskan G.A."/>
            <person name="Rokhsar D."/>
            <person name="Devos K.M."/>
        </authorList>
    </citation>
    <scope>NUCLEOTIDE SEQUENCE [LARGE SCALE GENOMIC DNA]</scope>
    <source>
        <strain evidence="2">cv. Yugu1</strain>
    </source>
</reference>
<dbReference type="HOGENOM" id="CLU_3110039_0_0_1"/>
<protein>
    <submittedName>
        <fullName evidence="1">Uncharacterized protein</fullName>
    </submittedName>
</protein>
<keyword evidence="2" id="KW-1185">Reference proteome</keyword>
<accession>K3Z2B0</accession>
<dbReference type="Gramene" id="KQK85931">
    <property type="protein sequence ID" value="KQK85931"/>
    <property type="gene ID" value="SETIT_020678mg"/>
</dbReference>
<reference evidence="1" key="2">
    <citation type="submission" date="2018-08" db="UniProtKB">
        <authorList>
            <consortium name="EnsemblPlants"/>
        </authorList>
    </citation>
    <scope>IDENTIFICATION</scope>
    <source>
        <strain evidence="1">Yugu1</strain>
    </source>
</reference>
<sequence>MKNTSCYLKALAARHHSFGIEVAATQNQDNNASEASSLYVDASTKSVFLCT</sequence>
<dbReference type="Proteomes" id="UP000004995">
    <property type="component" value="Unassembled WGS sequence"/>
</dbReference>
<evidence type="ECO:0000313" key="1">
    <source>
        <dbReference type="EnsemblPlants" id="KQK85931"/>
    </source>
</evidence>
<dbReference type="EnsemblPlants" id="KQK85931">
    <property type="protein sequence ID" value="KQK85931"/>
    <property type="gene ID" value="SETIT_020678mg"/>
</dbReference>
<dbReference type="InParanoid" id="K3Z2B0"/>
<dbReference type="AlphaFoldDB" id="K3Z2B0"/>
<evidence type="ECO:0000313" key="2">
    <source>
        <dbReference type="Proteomes" id="UP000004995"/>
    </source>
</evidence>
<organism evidence="1 2">
    <name type="scientific">Setaria italica</name>
    <name type="common">Foxtail millet</name>
    <name type="synonym">Panicum italicum</name>
    <dbReference type="NCBI Taxonomy" id="4555"/>
    <lineage>
        <taxon>Eukaryota</taxon>
        <taxon>Viridiplantae</taxon>
        <taxon>Streptophyta</taxon>
        <taxon>Embryophyta</taxon>
        <taxon>Tracheophyta</taxon>
        <taxon>Spermatophyta</taxon>
        <taxon>Magnoliopsida</taxon>
        <taxon>Liliopsida</taxon>
        <taxon>Poales</taxon>
        <taxon>Poaceae</taxon>
        <taxon>PACMAD clade</taxon>
        <taxon>Panicoideae</taxon>
        <taxon>Panicodae</taxon>
        <taxon>Paniceae</taxon>
        <taxon>Cenchrinae</taxon>
        <taxon>Setaria</taxon>
    </lineage>
</organism>